<feature type="compositionally biased region" description="Basic and acidic residues" evidence="8">
    <location>
        <begin position="131"/>
        <end position="152"/>
    </location>
</feature>
<dbReference type="PANTHER" id="PTHR11467:SF20">
    <property type="entry name" value="H15 DOMAIN-CONTAINING PROTEIN-RELATED"/>
    <property type="match status" value="1"/>
</dbReference>
<evidence type="ECO:0000256" key="1">
    <source>
        <dbReference type="ARBA" id="ARBA00002809"/>
    </source>
</evidence>
<dbReference type="GO" id="GO:0030527">
    <property type="term" value="F:structural constituent of chromatin"/>
    <property type="evidence" value="ECO:0007669"/>
    <property type="project" value="InterPro"/>
</dbReference>
<evidence type="ECO:0000313" key="11">
    <source>
        <dbReference type="Proteomes" id="UP001347796"/>
    </source>
</evidence>
<evidence type="ECO:0000256" key="6">
    <source>
        <dbReference type="ARBA" id="ARBA00023242"/>
    </source>
</evidence>
<feature type="domain" description="H15" evidence="9">
    <location>
        <begin position="22"/>
        <end position="101"/>
    </location>
</feature>
<dbReference type="PRINTS" id="PR00624">
    <property type="entry name" value="HISTONEH5"/>
</dbReference>
<keyword evidence="4 7" id="KW-0158">Chromosome</keyword>
<dbReference type="InterPro" id="IPR005819">
    <property type="entry name" value="H1/H5"/>
</dbReference>
<feature type="region of interest" description="Disordered" evidence="8">
    <location>
        <begin position="82"/>
        <end position="224"/>
    </location>
</feature>
<dbReference type="CDD" id="cd00073">
    <property type="entry name" value="H15"/>
    <property type="match status" value="1"/>
</dbReference>
<dbReference type="SMART" id="SM00526">
    <property type="entry name" value="H15"/>
    <property type="match status" value="1"/>
</dbReference>
<sequence>MSSDEENDAPIPKAKEARATLKLPTFYEMVTEALTKLDDRKGVSVQAIRAYITETYKSVDPNTMKYRMKVALAKGIEKGIFKRPKSSEDLKGATGRFKLDKTAIEASKKAKPAKKTDPASKANKKKTVTSAKEKKTDKAKVAKKKEPTDKSSLKTTKTTPAKTKSKSPKAAKKTPPKKTVSVKKVAKSVEAKPKAKSKAAAKKTPTKKEVETKKKTAPRKKLVQ</sequence>
<comment type="function">
    <text evidence="1">Histones H1 are necessary for the condensation of nucleosome chains into higher-order structures.</text>
</comment>
<name>A0AAN8J614_PATCE</name>
<comment type="subcellular location">
    <subcellularLocation>
        <location evidence="3">Chromosome</location>
    </subcellularLocation>
    <subcellularLocation>
        <location evidence="2 7">Nucleus</location>
    </subcellularLocation>
</comment>
<keyword evidence="6 7" id="KW-0539">Nucleus</keyword>
<dbReference type="AlphaFoldDB" id="A0AAN8J614"/>
<feature type="compositionally biased region" description="Basic residues" evidence="8">
    <location>
        <begin position="163"/>
        <end position="186"/>
    </location>
</feature>
<protein>
    <recommendedName>
        <fullName evidence="9">H15 domain-containing protein</fullName>
    </recommendedName>
</protein>
<evidence type="ECO:0000256" key="3">
    <source>
        <dbReference type="ARBA" id="ARBA00004286"/>
    </source>
</evidence>
<evidence type="ECO:0000256" key="5">
    <source>
        <dbReference type="ARBA" id="ARBA00023125"/>
    </source>
</evidence>
<dbReference type="InterPro" id="IPR036390">
    <property type="entry name" value="WH_DNA-bd_sf"/>
</dbReference>
<dbReference type="PANTHER" id="PTHR11467">
    <property type="entry name" value="HISTONE H1"/>
    <property type="match status" value="1"/>
</dbReference>
<dbReference type="GO" id="GO:0030261">
    <property type="term" value="P:chromosome condensation"/>
    <property type="evidence" value="ECO:0007669"/>
    <property type="project" value="TreeGrafter"/>
</dbReference>
<dbReference type="InterPro" id="IPR005818">
    <property type="entry name" value="Histone_H1/H5_H15"/>
</dbReference>
<dbReference type="EMBL" id="JAZGQO010000014">
    <property type="protein sequence ID" value="KAK6170350.1"/>
    <property type="molecule type" value="Genomic_DNA"/>
</dbReference>
<dbReference type="SUPFAM" id="SSF46785">
    <property type="entry name" value="Winged helix' DNA-binding domain"/>
    <property type="match status" value="1"/>
</dbReference>
<feature type="compositionally biased region" description="Basic and acidic residues" evidence="8">
    <location>
        <begin position="82"/>
        <end position="118"/>
    </location>
</feature>
<reference evidence="10 11" key="1">
    <citation type="submission" date="2024-01" db="EMBL/GenBank/DDBJ databases">
        <title>The genome of the rayed Mediterranean limpet Patella caerulea (Linnaeus, 1758).</title>
        <authorList>
            <person name="Anh-Thu Weber A."/>
            <person name="Halstead-Nussloch G."/>
        </authorList>
    </citation>
    <scope>NUCLEOTIDE SEQUENCE [LARGE SCALE GENOMIC DNA]</scope>
    <source>
        <strain evidence="10">AATW-2023a</strain>
        <tissue evidence="10">Whole specimen</tissue>
    </source>
</reference>
<evidence type="ECO:0000256" key="4">
    <source>
        <dbReference type="ARBA" id="ARBA00022454"/>
    </source>
</evidence>
<organism evidence="10 11">
    <name type="scientific">Patella caerulea</name>
    <name type="common">Rayed Mediterranean limpet</name>
    <dbReference type="NCBI Taxonomy" id="87958"/>
    <lineage>
        <taxon>Eukaryota</taxon>
        <taxon>Metazoa</taxon>
        <taxon>Spiralia</taxon>
        <taxon>Lophotrochozoa</taxon>
        <taxon>Mollusca</taxon>
        <taxon>Gastropoda</taxon>
        <taxon>Patellogastropoda</taxon>
        <taxon>Patelloidea</taxon>
        <taxon>Patellidae</taxon>
        <taxon>Patella</taxon>
    </lineage>
</organism>
<evidence type="ECO:0000259" key="9">
    <source>
        <dbReference type="PROSITE" id="PS51504"/>
    </source>
</evidence>
<dbReference type="GO" id="GO:0031492">
    <property type="term" value="F:nucleosomal DNA binding"/>
    <property type="evidence" value="ECO:0007669"/>
    <property type="project" value="TreeGrafter"/>
</dbReference>
<dbReference type="GO" id="GO:0045910">
    <property type="term" value="P:negative regulation of DNA recombination"/>
    <property type="evidence" value="ECO:0007669"/>
    <property type="project" value="TreeGrafter"/>
</dbReference>
<comment type="caution">
    <text evidence="10">The sequence shown here is derived from an EMBL/GenBank/DDBJ whole genome shotgun (WGS) entry which is preliminary data.</text>
</comment>
<evidence type="ECO:0000256" key="2">
    <source>
        <dbReference type="ARBA" id="ARBA00004123"/>
    </source>
</evidence>
<dbReference type="InterPro" id="IPR036388">
    <property type="entry name" value="WH-like_DNA-bd_sf"/>
</dbReference>
<keyword evidence="11" id="KW-1185">Reference proteome</keyword>
<dbReference type="GO" id="GO:0000786">
    <property type="term" value="C:nucleosome"/>
    <property type="evidence" value="ECO:0007669"/>
    <property type="project" value="InterPro"/>
</dbReference>
<proteinExistence type="inferred from homology"/>
<comment type="similarity">
    <text evidence="7">Belongs to the histone H1/H5 family.</text>
</comment>
<evidence type="ECO:0000313" key="10">
    <source>
        <dbReference type="EMBL" id="KAK6170350.1"/>
    </source>
</evidence>
<dbReference type="Pfam" id="PF00538">
    <property type="entry name" value="Linker_histone"/>
    <property type="match status" value="1"/>
</dbReference>
<accession>A0AAN8J614</accession>
<dbReference type="Gene3D" id="1.10.10.10">
    <property type="entry name" value="Winged helix-like DNA-binding domain superfamily/Winged helix DNA-binding domain"/>
    <property type="match status" value="1"/>
</dbReference>
<feature type="compositionally biased region" description="Basic residues" evidence="8">
    <location>
        <begin position="215"/>
        <end position="224"/>
    </location>
</feature>
<evidence type="ECO:0000256" key="8">
    <source>
        <dbReference type="SAM" id="MobiDB-lite"/>
    </source>
</evidence>
<dbReference type="PROSITE" id="PS51504">
    <property type="entry name" value="H15"/>
    <property type="match status" value="1"/>
</dbReference>
<feature type="compositionally biased region" description="Basic residues" evidence="8">
    <location>
        <begin position="194"/>
        <end position="205"/>
    </location>
</feature>
<evidence type="ECO:0000256" key="7">
    <source>
        <dbReference type="RuleBase" id="RU003894"/>
    </source>
</evidence>
<gene>
    <name evidence="10" type="ORF">SNE40_018763</name>
</gene>
<dbReference type="GO" id="GO:0006334">
    <property type="term" value="P:nucleosome assembly"/>
    <property type="evidence" value="ECO:0007669"/>
    <property type="project" value="InterPro"/>
</dbReference>
<dbReference type="GO" id="GO:0005634">
    <property type="term" value="C:nucleus"/>
    <property type="evidence" value="ECO:0007669"/>
    <property type="project" value="UniProtKB-SubCell"/>
</dbReference>
<dbReference type="GO" id="GO:0003690">
    <property type="term" value="F:double-stranded DNA binding"/>
    <property type="evidence" value="ECO:0007669"/>
    <property type="project" value="TreeGrafter"/>
</dbReference>
<dbReference type="Proteomes" id="UP001347796">
    <property type="component" value="Unassembled WGS sequence"/>
</dbReference>
<keyword evidence="5 7" id="KW-0238">DNA-binding</keyword>